<keyword evidence="3" id="KW-1015">Disulfide bond</keyword>
<feature type="transmembrane region" description="Helical" evidence="5">
    <location>
        <begin position="1467"/>
        <end position="1486"/>
    </location>
</feature>
<dbReference type="GO" id="GO:0004222">
    <property type="term" value="F:metalloendopeptidase activity"/>
    <property type="evidence" value="ECO:0007669"/>
    <property type="project" value="TreeGrafter"/>
</dbReference>
<keyword evidence="5" id="KW-0472">Membrane</keyword>
<dbReference type="GO" id="GO:0007166">
    <property type="term" value="P:cell surface receptor signaling pathway"/>
    <property type="evidence" value="ECO:0007669"/>
    <property type="project" value="TreeGrafter"/>
</dbReference>
<dbReference type="NCBIfam" id="TIGR02232">
    <property type="entry name" value="myxo_disulf_rpt"/>
    <property type="match status" value="17"/>
</dbReference>
<proteinExistence type="predicted"/>
<evidence type="ECO:0000313" key="7">
    <source>
        <dbReference type="Proteomes" id="UP001295684"/>
    </source>
</evidence>
<organism evidence="6 7">
    <name type="scientific">Euplotes crassus</name>
    <dbReference type="NCBI Taxonomy" id="5936"/>
    <lineage>
        <taxon>Eukaryota</taxon>
        <taxon>Sar</taxon>
        <taxon>Alveolata</taxon>
        <taxon>Ciliophora</taxon>
        <taxon>Intramacronucleata</taxon>
        <taxon>Spirotrichea</taxon>
        <taxon>Hypotrichia</taxon>
        <taxon>Euplotida</taxon>
        <taxon>Euplotidae</taxon>
        <taxon>Moneuplotes</taxon>
    </lineage>
</organism>
<evidence type="ECO:0000256" key="5">
    <source>
        <dbReference type="SAM" id="Phobius"/>
    </source>
</evidence>
<dbReference type="Pfam" id="PF13948">
    <property type="entry name" value="DUF4215"/>
    <property type="match status" value="16"/>
</dbReference>
<dbReference type="GO" id="GO:0006508">
    <property type="term" value="P:proteolysis"/>
    <property type="evidence" value="ECO:0007669"/>
    <property type="project" value="TreeGrafter"/>
</dbReference>
<dbReference type="EMBL" id="CAMPGE010029272">
    <property type="protein sequence ID" value="CAI2386740.1"/>
    <property type="molecule type" value="Genomic_DNA"/>
</dbReference>
<keyword evidence="5" id="KW-0812">Transmembrane</keyword>
<keyword evidence="5" id="KW-1133">Transmembrane helix</keyword>
<protein>
    <submittedName>
        <fullName evidence="6">Uncharacterized protein</fullName>
    </submittedName>
</protein>
<comment type="caution">
    <text evidence="6">The sequence shown here is derived from an EMBL/GenBank/DDBJ whole genome shotgun (WGS) entry which is preliminary data.</text>
</comment>
<dbReference type="InterPro" id="IPR011936">
    <property type="entry name" value="Myxo_disulph_rpt"/>
</dbReference>
<feature type="transmembrane region" description="Helical" evidence="5">
    <location>
        <begin position="1498"/>
        <end position="1522"/>
    </location>
</feature>
<keyword evidence="1" id="KW-0732">Signal</keyword>
<feature type="transmembrane region" description="Helical" evidence="5">
    <location>
        <begin position="1437"/>
        <end position="1455"/>
    </location>
</feature>
<evidence type="ECO:0000313" key="6">
    <source>
        <dbReference type="EMBL" id="CAI2386740.1"/>
    </source>
</evidence>
<evidence type="ECO:0000256" key="2">
    <source>
        <dbReference type="ARBA" id="ARBA00022737"/>
    </source>
</evidence>
<dbReference type="PANTHER" id="PTHR46130">
    <property type="entry name" value="LAMGL DOMAIN-CONTAINING PROTEIN"/>
    <property type="match status" value="1"/>
</dbReference>
<dbReference type="SUPFAM" id="SSF57184">
    <property type="entry name" value="Growth factor receptor domain"/>
    <property type="match status" value="1"/>
</dbReference>
<feature type="compositionally biased region" description="Basic residues" evidence="4">
    <location>
        <begin position="1579"/>
        <end position="1598"/>
    </location>
</feature>
<reference evidence="6" key="1">
    <citation type="submission" date="2023-07" db="EMBL/GenBank/DDBJ databases">
        <authorList>
            <consortium name="AG Swart"/>
            <person name="Singh M."/>
            <person name="Singh A."/>
            <person name="Seah K."/>
            <person name="Emmerich C."/>
        </authorList>
    </citation>
    <scope>NUCLEOTIDE SEQUENCE</scope>
    <source>
        <strain evidence="6">DP1</strain>
    </source>
</reference>
<feature type="region of interest" description="Disordered" evidence="4">
    <location>
        <begin position="1566"/>
        <end position="1598"/>
    </location>
</feature>
<dbReference type="Proteomes" id="UP001295684">
    <property type="component" value="Unassembled WGS sequence"/>
</dbReference>
<dbReference type="PANTHER" id="PTHR46130:SF3">
    <property type="entry name" value="CHROMOSOME UNDETERMINED SCAFFOLD_33, WHOLE GENOME SHOTGUN SEQUENCE"/>
    <property type="match status" value="1"/>
</dbReference>
<evidence type="ECO:0000256" key="1">
    <source>
        <dbReference type="ARBA" id="ARBA00022729"/>
    </source>
</evidence>
<accession>A0AAD1Y9H7</accession>
<dbReference type="GO" id="GO:0005615">
    <property type="term" value="C:extracellular space"/>
    <property type="evidence" value="ECO:0007669"/>
    <property type="project" value="TreeGrafter"/>
</dbReference>
<keyword evidence="7" id="KW-1185">Reference proteome</keyword>
<feature type="transmembrane region" description="Helical" evidence="5">
    <location>
        <begin position="1328"/>
        <end position="1349"/>
    </location>
</feature>
<evidence type="ECO:0000256" key="3">
    <source>
        <dbReference type="ARBA" id="ARBA00023157"/>
    </source>
</evidence>
<feature type="transmembrane region" description="Helical" evidence="5">
    <location>
        <begin position="1369"/>
        <end position="1391"/>
    </location>
</feature>
<evidence type="ECO:0000256" key="4">
    <source>
        <dbReference type="SAM" id="MobiDB-lite"/>
    </source>
</evidence>
<sequence>MRRIIAFIALISTALVASVVFYLPRREKSDKSITVTLKEEDLLQVAPQHFSTRHLQVTCGDGLREAPEECDDNGTAPGDGCSATCTIEAGYYCIGGSPTSQDTCTQCTGGTSPNAGKTACEIQCGDGLLNPAENCDDGNTAAGDGCDATCDVEATYICTGGSTIGADTCTACTGGTSPDATNSTCSIQCGDGFRAGAEECDDSNSVGGDGCSNTCTIETDFVCTGGSTTAADTCTYCTGGTSPNAAKDTCTTQCGDGRKHSSEECDDGNTGSSDGCSNACAIETDYACTGGTTTTADTCTLCTAGTSPNTGKDSCVALCGDSRKHASEECEDGNTANSDGCSSACMIETLYICSGGTTTSTDTCTLCLNGESPDPTKTVCQVQCGDGLRVADSERCDDGNIVDGDGCSSTCLLEANSVCVGGSLTSIDVCTVCAGGTSPDPTGTLCQINCGDGFKVASEACDDGNEVSFDGCSSSCTIETNGICNGGSTTAPSTCSVCTGGSSPNAGQTACITICGDGKKHASEACDDGNTNNGDGCTSTCTVEADYYCSGGSDTTPDTCIGCTGGTSVHPITGACSVICGDGRKHSSEECEDGNTANGDGCSSVCVIEADSACSGGTTTTADTCTVCAGGTSANADKTACTAQCGDGKKHASEACDDGNAENDDGCTLGCVIEASSFCTGGTVTAPDTCTVCKDGQSLNGAMTACITVCGDGRKHISEECEDGNTANGDGCSNTCTIETNYVCSGGDGLNPDTCKGCESGMTPNHDKSLCAVNCGDGLRHPYEECDDGNVVANDGCAANCTIEYNFICNGGTNLTSDTCNNCTGGMSPDPTRTICQRNCGDGFRLPPEECDDNNTLSHDGCSSTCTIETWAVCDGGTLTTKDACQYCTLGTTPNAGKTACQIACGDTRQHASEECEDGNSVSGDGCSNLCVIEPMWACTGGSHVSQDTCTQCILGTTPNTDKSQCLVQCGDGLKHATEECEDSNTANGDGCTVNCTVEAYSYCTGGSTTGADTCVVCTGGTSPNAAKTACVPLCGDRRKHATEECDDSNTINGDGCSSTCTIETDSICNNGNTTDPDICQVCPQGYHNDAAKQNCITICGDGFRAGDEECDDGNIISSDGCASNCTIEDNYVCYGGTEEEKDTCEACTVNYEPNNNKFKCVTSLEIYDENETLFFSSSFYILIFGNTIIHTLYSIFISSTAQSCSAGLAQAQLIMLLPELGAYIPLITRRTLFHLREVLLSFYFLRIDQTKVYDFFNGTFGFESNGTDRNYALIENGSSFMNCIGIVVGILIGVFFFFIMFLIQYFVNLEEKANKWWGKVLKELSDFAVSLRIVVWYSQYTYMFIVLISMTELQEGNKNGNTLSTVFAVLLMLYSIACIAFFCTAPFLKIKESKGPSPFFRGLRSHWWQKYFLAAFYTRRFLFGFLVFFMVNQGKYLKIFLFLIIQTAYIACIASMRSFVNLKDRLVEIVNEIVYYILIFILLIFNDRFEWTRFVKYLYLVLVFSNLIVTFGVGLISLFALTKEGGGGISTVTRVQRIQSTFDSRNMTGDLTNRNGTNDRIPAIYHPRSSIGNNPLKPHAKKLSKMPKKSLFSKKKL</sequence>
<feature type="transmembrane region" description="Helical" evidence="5">
    <location>
        <begin position="1285"/>
        <end position="1308"/>
    </location>
</feature>
<feature type="transmembrane region" description="Helical" evidence="5">
    <location>
        <begin position="1412"/>
        <end position="1431"/>
    </location>
</feature>
<dbReference type="InterPro" id="IPR009030">
    <property type="entry name" value="Growth_fac_rcpt_cys_sf"/>
</dbReference>
<dbReference type="InterPro" id="IPR043543">
    <property type="entry name" value="PAPPA/PAPPA2"/>
</dbReference>
<name>A0AAD1Y9H7_EUPCR</name>
<keyword evidence="2" id="KW-0677">Repeat</keyword>
<gene>
    <name evidence="6" type="ORF">ECRASSUSDP1_LOCUS28364</name>
</gene>